<keyword evidence="1" id="KW-0812">Transmembrane</keyword>
<reference evidence="3" key="1">
    <citation type="submission" date="2016-05" db="EMBL/GenBank/DDBJ databases">
        <title>Comparative genomics of biotechnologically important yeasts.</title>
        <authorList>
            <consortium name="DOE Joint Genome Institute"/>
            <person name="Riley R."/>
            <person name="Haridas S."/>
            <person name="Wolfe K.H."/>
            <person name="Lopes M.R."/>
            <person name="Hittinger C.T."/>
            <person name="Goker M."/>
            <person name="Salamov A."/>
            <person name="Wisecaver J."/>
            <person name="Long T.M."/>
            <person name="Aerts A.L."/>
            <person name="Barry K."/>
            <person name="Choi C."/>
            <person name="Clum A."/>
            <person name="Coughlan A.Y."/>
            <person name="Deshpande S."/>
            <person name="Douglass A.P."/>
            <person name="Hanson S.J."/>
            <person name="Klenk H.-P."/>
            <person name="Labutti K."/>
            <person name="Lapidus A."/>
            <person name="Lindquist E."/>
            <person name="Lipzen A."/>
            <person name="Meier-Kolthoff J.P."/>
            <person name="Ohm R.A."/>
            <person name="Otillar R.P."/>
            <person name="Pangilinan J."/>
            <person name="Peng Y."/>
            <person name="Rokas A."/>
            <person name="Rosa C.A."/>
            <person name="Scheuner C."/>
            <person name="Sibirny A.A."/>
            <person name="Slot J.C."/>
            <person name="Stielow J.B."/>
            <person name="Sun H."/>
            <person name="Kurtzman C.P."/>
            <person name="Blackwell M."/>
            <person name="Grigoriev I.V."/>
            <person name="Jeffries T.W."/>
        </authorList>
    </citation>
    <scope>NUCLEOTIDE SEQUENCE [LARGE SCALE GENOMIC DNA]</scope>
    <source>
        <strain evidence="3">DSM 1968</strain>
    </source>
</reference>
<feature type="transmembrane region" description="Helical" evidence="1">
    <location>
        <begin position="47"/>
        <end position="70"/>
    </location>
</feature>
<dbReference type="EMBL" id="KV454481">
    <property type="protein sequence ID" value="ODV60685.1"/>
    <property type="molecule type" value="Genomic_DNA"/>
</dbReference>
<organism evidence="2 3">
    <name type="scientific">Ascoidea rubescens DSM 1968</name>
    <dbReference type="NCBI Taxonomy" id="1344418"/>
    <lineage>
        <taxon>Eukaryota</taxon>
        <taxon>Fungi</taxon>
        <taxon>Dikarya</taxon>
        <taxon>Ascomycota</taxon>
        <taxon>Saccharomycotina</taxon>
        <taxon>Saccharomycetes</taxon>
        <taxon>Ascoideaceae</taxon>
        <taxon>Ascoidea</taxon>
    </lineage>
</organism>
<accession>A0A1D2VGC7</accession>
<proteinExistence type="predicted"/>
<protein>
    <submittedName>
        <fullName evidence="2">Uncharacterized protein</fullName>
    </submittedName>
</protein>
<dbReference type="Proteomes" id="UP000095038">
    <property type="component" value="Unassembled WGS sequence"/>
</dbReference>
<dbReference type="RefSeq" id="XP_020046992.1">
    <property type="nucleotide sequence ID" value="XM_020189270.1"/>
</dbReference>
<keyword evidence="3" id="KW-1185">Reference proteome</keyword>
<keyword evidence="1" id="KW-1133">Transmembrane helix</keyword>
<evidence type="ECO:0000256" key="1">
    <source>
        <dbReference type="SAM" id="Phobius"/>
    </source>
</evidence>
<dbReference type="InParanoid" id="A0A1D2VGC7"/>
<feature type="transmembrane region" description="Helical" evidence="1">
    <location>
        <begin position="6"/>
        <end position="26"/>
    </location>
</feature>
<dbReference type="GeneID" id="30962906"/>
<evidence type="ECO:0000313" key="3">
    <source>
        <dbReference type="Proteomes" id="UP000095038"/>
    </source>
</evidence>
<sequence length="99" mass="11318">MFGIYVWFLFSLTPLASINSSIMEISRSLCRCNEKKNKKKMPNNQRVCLLTLVQSLELLQLVVCVCAMILDISASNCLCNRYVAINNALQRSKYFCKTN</sequence>
<keyword evidence="1" id="KW-0472">Membrane</keyword>
<name>A0A1D2VGC7_9ASCO</name>
<dbReference type="AlphaFoldDB" id="A0A1D2VGC7"/>
<evidence type="ECO:0000313" key="2">
    <source>
        <dbReference type="EMBL" id="ODV60685.1"/>
    </source>
</evidence>
<gene>
    <name evidence="2" type="ORF">ASCRUDRAFT_149508</name>
</gene>